<proteinExistence type="predicted"/>
<dbReference type="PANTHER" id="PTHR35563:SF2">
    <property type="entry name" value="BARREL METAL-DEPENDENT HYDROLASE, PUTATIVE (AFU_ORTHOLOGUE AFUA_1G16240)-RELATED"/>
    <property type="match status" value="1"/>
</dbReference>
<feature type="domain" description="Amidohydrolase-related" evidence="1">
    <location>
        <begin position="14"/>
        <end position="273"/>
    </location>
</feature>
<comment type="caution">
    <text evidence="2">The sequence shown here is derived from an EMBL/GenBank/DDBJ whole genome shotgun (WGS) entry which is preliminary data.</text>
</comment>
<dbReference type="InterPro" id="IPR052358">
    <property type="entry name" value="Aro_Compnd_Degr_Hydrolases"/>
</dbReference>
<dbReference type="SUPFAM" id="SSF51556">
    <property type="entry name" value="Metallo-dependent hydrolases"/>
    <property type="match status" value="1"/>
</dbReference>
<gene>
    <name evidence="2" type="ORF">WKW82_25655</name>
</gene>
<organism evidence="2 3">
    <name type="scientific">Variovorax rhizosphaerae</name>
    <dbReference type="NCBI Taxonomy" id="1836200"/>
    <lineage>
        <taxon>Bacteria</taxon>
        <taxon>Pseudomonadati</taxon>
        <taxon>Pseudomonadota</taxon>
        <taxon>Betaproteobacteria</taxon>
        <taxon>Burkholderiales</taxon>
        <taxon>Comamonadaceae</taxon>
        <taxon>Variovorax</taxon>
    </lineage>
</organism>
<protein>
    <submittedName>
        <fullName evidence="2">Amidohydrolase family protein</fullName>
    </submittedName>
</protein>
<reference evidence="2 3" key="1">
    <citation type="submission" date="2024-03" db="EMBL/GenBank/DDBJ databases">
        <title>Novel species of the genus Variovorax.</title>
        <authorList>
            <person name="Liu Q."/>
            <person name="Xin Y.-H."/>
        </authorList>
    </citation>
    <scope>NUCLEOTIDE SEQUENCE [LARGE SCALE GENOMIC DNA]</scope>
    <source>
        <strain evidence="2 3">KACC 18900</strain>
    </source>
</reference>
<evidence type="ECO:0000259" key="1">
    <source>
        <dbReference type="Pfam" id="PF04909"/>
    </source>
</evidence>
<dbReference type="RefSeq" id="WP_340345265.1">
    <property type="nucleotide sequence ID" value="NZ_JBBKZT010000013.1"/>
</dbReference>
<dbReference type="InterPro" id="IPR032466">
    <property type="entry name" value="Metal_Hydrolase"/>
</dbReference>
<keyword evidence="3" id="KW-1185">Reference proteome</keyword>
<dbReference type="Gene3D" id="3.20.20.140">
    <property type="entry name" value="Metal-dependent hydrolases"/>
    <property type="match status" value="1"/>
</dbReference>
<evidence type="ECO:0000313" key="3">
    <source>
        <dbReference type="Proteomes" id="UP001385892"/>
    </source>
</evidence>
<evidence type="ECO:0000313" key="2">
    <source>
        <dbReference type="EMBL" id="MEJ8850056.1"/>
    </source>
</evidence>
<dbReference type="Pfam" id="PF04909">
    <property type="entry name" value="Amidohydro_2"/>
    <property type="match status" value="1"/>
</dbReference>
<accession>A0ABU8WR83</accession>
<sequence>MTPAIPSLPAGATDCHFHIFDARFPTAAGRQARASATVADYLSFHDGLGLARGVVVAPSTYGHSNECLFESMERFGSRDFRAVAMPPVDLKTLDWEGWHARGVRGLRLYTGHADFPDPVGLQELGSRAAEFGWHLQMVGEQAREPFAEMVDVLAKLACSIVFDHFGFAPQPDAARSVTASALHRLLDLGRTYVKLSGMYIQSRRLDNDCDDFDEMAIDLVRRAPGRLLWGSDWPHTLAATKPDGHRLLQRLEYWVPALAARHAILVDNPASLYWAA</sequence>
<dbReference type="PANTHER" id="PTHR35563">
    <property type="entry name" value="BARREL METAL-DEPENDENT HYDROLASE, PUTATIVE (AFU_ORTHOLOGUE AFUA_1G16240)-RELATED"/>
    <property type="match status" value="1"/>
</dbReference>
<name>A0ABU8WR83_9BURK</name>
<dbReference type="InterPro" id="IPR006680">
    <property type="entry name" value="Amidohydro-rel"/>
</dbReference>
<dbReference type="Proteomes" id="UP001385892">
    <property type="component" value="Unassembled WGS sequence"/>
</dbReference>
<dbReference type="EMBL" id="JBBKZT010000013">
    <property type="protein sequence ID" value="MEJ8850056.1"/>
    <property type="molecule type" value="Genomic_DNA"/>
</dbReference>